<evidence type="ECO:0000256" key="6">
    <source>
        <dbReference type="ARBA" id="ARBA00022812"/>
    </source>
</evidence>
<comment type="function">
    <text evidence="15">Minor protein of the capsid that localizes along the inner surface of the virion, within the central cavities beneath the L1 pentamers. Plays a role in capsid stabilization through interaction with the major capsid protein L1. Once the virion enters the host cell, L2 escorts the genomic DNA into the nucleus by promoting escape from the endosomal compartments and traffic through the host Golgi network. Mechanistically, the C-terminus of L2 possesses a cell-penetrating peptide that protudes from the host endosome, interacts with host cytoplasmic retromer cargo and thereby mediates the capsid delivery to the host trans-Golgi network. Plays a role through its interaction with host dynein in the intracellular microtubule-dependent transport of viral capsid toward the nucleus. Mediates the viral genome import into the nucleus through binding to host importins. Once within the nucleus, L2 localizes viral genomes to host PML bodies in order to activate early gene expression for establishment of infection. Later on, promotes late gene expression by interacting with the viral E2 protein and by inhibiting its transcriptional activation functions. During virion assembly, encapsidates the genome by direct interaction with the viral DNA.</text>
</comment>
<gene>
    <name evidence="15 17" type="primary">L2</name>
</gene>
<feature type="region of interest" description="Disordered" evidence="16">
    <location>
        <begin position="93"/>
        <end position="126"/>
    </location>
</feature>
<evidence type="ECO:0000256" key="3">
    <source>
        <dbReference type="ARBA" id="ARBA00022561"/>
    </source>
</evidence>
<evidence type="ECO:0000313" key="18">
    <source>
        <dbReference type="Proteomes" id="UP000101696"/>
    </source>
</evidence>
<comment type="PTM">
    <text evidence="15">Highly phosphorylated.</text>
</comment>
<evidence type="ECO:0000256" key="7">
    <source>
        <dbReference type="ARBA" id="ARBA00022844"/>
    </source>
</evidence>
<evidence type="ECO:0000256" key="15">
    <source>
        <dbReference type="HAMAP-Rule" id="MF_04003"/>
    </source>
</evidence>
<evidence type="ECO:0000256" key="4">
    <source>
        <dbReference type="ARBA" id="ARBA00022562"/>
    </source>
</evidence>
<keyword evidence="11 15" id="KW-1176">Cytoplasmic inwards viral transport</keyword>
<comment type="subunit">
    <text evidence="15">Interacts with major capsid protein L1. Interacts with E2; this interaction inhibits E2 transcriptional activity but not the DNA replication function E2. Interacts with host HSPA8; this interaction is required for L2 nuclear translocation. Interacts with host importins KPNB2 and KPNB3. Forms a complex with importin alpha2-beta1 heterodimers via interaction with the importin alpha2 adapter. Interacts with host DYNLT1; this interaction is essential for virus intracellular transport during entry. Interacts (via C-terminus) with host retromer subunits VPS35 AND VPS29.</text>
</comment>
<keyword evidence="4 15" id="KW-1048">Host nucleus</keyword>
<dbReference type="GO" id="GO:0005198">
    <property type="term" value="F:structural molecule activity"/>
    <property type="evidence" value="ECO:0007669"/>
    <property type="project" value="UniProtKB-UniRule"/>
</dbReference>
<evidence type="ECO:0000256" key="2">
    <source>
        <dbReference type="ARBA" id="ARBA00022553"/>
    </source>
</evidence>
<dbReference type="GO" id="GO:0043657">
    <property type="term" value="C:host cell"/>
    <property type="evidence" value="ECO:0007669"/>
    <property type="project" value="GOC"/>
</dbReference>
<keyword evidence="12 15" id="KW-0238">DNA-binding</keyword>
<keyword evidence="13 15" id="KW-1015">Disulfide bond</keyword>
<feature type="disulfide bond" evidence="15">
    <location>
        <begin position="19"/>
        <end position="25"/>
    </location>
</feature>
<dbReference type="GO" id="GO:0042025">
    <property type="term" value="C:host cell nucleus"/>
    <property type="evidence" value="ECO:0007669"/>
    <property type="project" value="UniProtKB-SubCell"/>
</dbReference>
<dbReference type="GO" id="GO:0075521">
    <property type="term" value="P:microtubule-dependent intracellular transport of viral material towards nucleus"/>
    <property type="evidence" value="ECO:0007669"/>
    <property type="project" value="UniProtKB-UniRule"/>
</dbReference>
<dbReference type="HAMAP" id="MF_04003">
    <property type="entry name" value="PPV_L2"/>
    <property type="match status" value="1"/>
</dbReference>
<comment type="similarity">
    <text evidence="15">Belongs to the papillomaviridae L2 protein family.</text>
</comment>
<keyword evidence="5 15" id="KW-0945">Host-virus interaction</keyword>
<dbReference type="GO" id="GO:0019028">
    <property type="term" value="C:viral capsid"/>
    <property type="evidence" value="ECO:0007669"/>
    <property type="project" value="UniProtKB-UniRule"/>
</dbReference>
<dbReference type="GO" id="GO:0075732">
    <property type="term" value="P:viral penetration into host nucleus"/>
    <property type="evidence" value="ECO:0007669"/>
    <property type="project" value="UniProtKB-KW"/>
</dbReference>
<accession>D7P164</accession>
<evidence type="ECO:0000256" key="10">
    <source>
        <dbReference type="ARBA" id="ARBA00023046"/>
    </source>
</evidence>
<dbReference type="GO" id="GO:0046718">
    <property type="term" value="P:symbiont entry into host cell"/>
    <property type="evidence" value="ECO:0007669"/>
    <property type="project" value="UniProtKB-KW"/>
</dbReference>
<keyword evidence="3 15" id="KW-0167">Capsid protein</keyword>
<organism evidence="17 18">
    <name type="scientific">human papillomavirus 119</name>
    <dbReference type="NCBI Taxonomy" id="765051"/>
    <lineage>
        <taxon>Viruses</taxon>
        <taxon>Monodnaviria</taxon>
        <taxon>Shotokuvirae</taxon>
        <taxon>Cossaviricota</taxon>
        <taxon>Papovaviricetes</taxon>
        <taxon>Zurhausenvirales</taxon>
        <taxon>Papillomaviridae</taxon>
        <taxon>Firstpapillomavirinae</taxon>
        <taxon>Gammapapillomavirus</taxon>
        <taxon>Gammapapillomavirus 8</taxon>
    </lineage>
</organism>
<keyword evidence="8 15" id="KW-0426">Late protein</keyword>
<keyword evidence="7 15" id="KW-0946">Virion</keyword>
<dbReference type="GO" id="GO:0003677">
    <property type="term" value="F:DNA binding"/>
    <property type="evidence" value="ECO:0007669"/>
    <property type="project" value="UniProtKB-UniRule"/>
</dbReference>
<dbReference type="Proteomes" id="UP000101696">
    <property type="component" value="Genome"/>
</dbReference>
<sequence>MYKAKRAKRDTVENIYKQCQITGNCPPDVVNKVEQNTLADILLKIFGSVIYLGGLGIGSGSGAGSATGFRPIPESVPIPVPDVVPEVVPEGTDIPIVRPTRPSRPNTFGTRIDPIGTAGTRPRPVNPSAPAIVPLNEAGLPDPTIISSGTGPGTGISDFEVLTNVDIFEDINTVAGHPTVTHGQDEIAILDVTPLDPVLRRIAVENPRVDNAISIIESNVPAPSDINVFVDPNYSGIHVGEEIELTPINTIAEFEIEENIPRTSTPSRILETAVGRARQLYNRFVEQAPTRNPAFLGQPSRAILFEFENPAFSDDVTLTFERDLESLAAAPDPTFTDVIRLERPLFSETSEGLVRYSRLGARGKVSTRSGKILTQKVHFFYDISPVRPDPNSIELDVLHDSSDTFSIVDQLSSNTFVNPVFEDSISEENLIDVLEDAFNEGHLTLLTSEETDQTIVPLLITDVTPKVFTPDYFSNYTIVNYSPEPLIPVTPDNTNITPLIQIDPFGPDFYLHPALMKSRKRKYLEVF</sequence>
<keyword evidence="6" id="KW-1040">Host Golgi apparatus</keyword>
<keyword evidence="10" id="KW-1039">Host endosome</keyword>
<evidence type="ECO:0000256" key="9">
    <source>
        <dbReference type="ARBA" id="ARBA00022952"/>
    </source>
</evidence>
<evidence type="ECO:0000256" key="14">
    <source>
        <dbReference type="ARBA" id="ARBA00023296"/>
    </source>
</evidence>
<evidence type="ECO:0000313" key="17">
    <source>
        <dbReference type="EMBL" id="ADH29796.1"/>
    </source>
</evidence>
<comment type="subcellular location">
    <subcellularLocation>
        <location evidence="15">Virion</location>
    </subcellularLocation>
    <subcellularLocation>
        <location evidence="15">Host nucleus</location>
    </subcellularLocation>
</comment>
<evidence type="ECO:0000256" key="8">
    <source>
        <dbReference type="ARBA" id="ARBA00022921"/>
    </source>
</evidence>
<dbReference type="InterPro" id="IPR000784">
    <property type="entry name" value="Late_L2"/>
</dbReference>
<proteinExistence type="inferred from homology"/>
<keyword evidence="9 15" id="KW-1177">Microtubular inwards viral transport</keyword>
<dbReference type="EMBL" id="GQ845441">
    <property type="protein sequence ID" value="ADH29796.1"/>
    <property type="molecule type" value="Genomic_DNA"/>
</dbReference>
<keyword evidence="14 15" id="KW-1160">Virus entry into host cell</keyword>
<evidence type="ECO:0000256" key="1">
    <source>
        <dbReference type="ARBA" id="ARBA00022524"/>
    </source>
</evidence>
<name>D7P164_9PAPI</name>
<keyword evidence="2 15" id="KW-0597">Phosphoprotein</keyword>
<dbReference type="Pfam" id="PF00513">
    <property type="entry name" value="Late_protein_L2"/>
    <property type="match status" value="1"/>
</dbReference>
<evidence type="ECO:0000256" key="11">
    <source>
        <dbReference type="ARBA" id="ARBA00023120"/>
    </source>
</evidence>
<evidence type="ECO:0000256" key="5">
    <source>
        <dbReference type="ARBA" id="ARBA00022581"/>
    </source>
</evidence>
<keyword evidence="1 15" id="KW-1163">Viral penetration into host nucleus</keyword>
<evidence type="ECO:0000256" key="13">
    <source>
        <dbReference type="ARBA" id="ARBA00023157"/>
    </source>
</evidence>
<evidence type="ECO:0000256" key="12">
    <source>
        <dbReference type="ARBA" id="ARBA00023125"/>
    </source>
</evidence>
<evidence type="ECO:0000256" key="16">
    <source>
        <dbReference type="SAM" id="MobiDB-lite"/>
    </source>
</evidence>
<protein>
    <recommendedName>
        <fullName evidence="15">Minor capsid protein L2</fullName>
    </recommendedName>
</protein>
<comment type="caution">
    <text evidence="15">Lacks conserved residue(s) required for the propagation of feature annotation.</text>
</comment>
<reference evidence="17 18" key="1">
    <citation type="journal article" date="2010" name="Virology">
        <title>Classification of papillomaviruses (PVs) based on 189 PV types and proposal of taxonomic amendments.</title>
        <authorList>
            <person name="Bernard H.U."/>
            <person name="Burk R.D."/>
            <person name="Chen Z."/>
            <person name="van Doorslaer K."/>
            <person name="Hausen H."/>
            <person name="de Villiers E.M."/>
        </authorList>
    </citation>
    <scope>NUCLEOTIDE SEQUENCE [LARGE SCALE GENOMIC DNA]</scope>
    <source>
        <strain evidence="17">CL3647</strain>
    </source>
</reference>